<feature type="non-terminal residue" evidence="3">
    <location>
        <position position="1"/>
    </location>
</feature>
<keyword evidence="3" id="KW-0282">Flagellum</keyword>
<dbReference type="EMBL" id="RFFI01000160">
    <property type="protein sequence ID" value="RMI03644.1"/>
    <property type="molecule type" value="Genomic_DNA"/>
</dbReference>
<feature type="region of interest" description="Disordered" evidence="1">
    <location>
        <begin position="112"/>
        <end position="175"/>
    </location>
</feature>
<dbReference type="CDD" id="cd17470">
    <property type="entry name" value="T3SS_Flik_C"/>
    <property type="match status" value="1"/>
</dbReference>
<dbReference type="Gene3D" id="3.30.750.140">
    <property type="match status" value="1"/>
</dbReference>
<name>A0A3M2ITE0_9CELL</name>
<dbReference type="AlphaFoldDB" id="A0A3M2ITE0"/>
<dbReference type="Proteomes" id="UP000269289">
    <property type="component" value="Unassembled WGS sequence"/>
</dbReference>
<organism evidence="3 4">
    <name type="scientific">Cellulomonas triticagri</name>
    <dbReference type="NCBI Taxonomy" id="2483352"/>
    <lineage>
        <taxon>Bacteria</taxon>
        <taxon>Bacillati</taxon>
        <taxon>Actinomycetota</taxon>
        <taxon>Actinomycetes</taxon>
        <taxon>Micrococcales</taxon>
        <taxon>Cellulomonadaceae</taxon>
        <taxon>Cellulomonas</taxon>
    </lineage>
</organism>
<evidence type="ECO:0000313" key="4">
    <source>
        <dbReference type="Proteomes" id="UP000269289"/>
    </source>
</evidence>
<keyword evidence="3" id="KW-0966">Cell projection</keyword>
<keyword evidence="4" id="KW-1185">Reference proteome</keyword>
<gene>
    <name evidence="3" type="ORF">EBM89_18930</name>
</gene>
<sequence length="175" mass="17268">AAPAPTTAPVAPTAVQVGTVQHRVTAPATQAAPLADQLAGKIAEQAPALRAAGPGRHVLTLQVDPEHFGPVKVVAHISPESVRVELVGSTDAARDALQKSLPDLRRDLQASGLSSDVSLGSDGAGDRTGEPGSRGTAATRPGVRATGTDPSEPTGTAGPATASASSATGGLDLLV</sequence>
<evidence type="ECO:0000256" key="1">
    <source>
        <dbReference type="SAM" id="MobiDB-lite"/>
    </source>
</evidence>
<comment type="caution">
    <text evidence="3">The sequence shown here is derived from an EMBL/GenBank/DDBJ whole genome shotgun (WGS) entry which is preliminary data.</text>
</comment>
<proteinExistence type="predicted"/>
<reference evidence="3 4" key="1">
    <citation type="submission" date="2018-10" db="EMBL/GenBank/DDBJ databases">
        <title>Isolation, diversity and antifungal activity of actinobacteria from wheat.</title>
        <authorList>
            <person name="Han C."/>
        </authorList>
    </citation>
    <scope>NUCLEOTIDE SEQUENCE [LARGE SCALE GENOMIC DNA]</scope>
    <source>
        <strain evidence="3 4">NEAU-YY56</strain>
    </source>
</reference>
<feature type="compositionally biased region" description="Low complexity" evidence="1">
    <location>
        <begin position="150"/>
        <end position="175"/>
    </location>
</feature>
<feature type="domain" description="Flagellar hook-length control protein-like C-terminal" evidence="2">
    <location>
        <begin position="51"/>
        <end position="119"/>
    </location>
</feature>
<dbReference type="InterPro" id="IPR038610">
    <property type="entry name" value="FliK-like_C_sf"/>
</dbReference>
<evidence type="ECO:0000313" key="3">
    <source>
        <dbReference type="EMBL" id="RMI03644.1"/>
    </source>
</evidence>
<keyword evidence="3" id="KW-0969">Cilium</keyword>
<dbReference type="RefSeq" id="WP_147463625.1">
    <property type="nucleotide sequence ID" value="NZ_RFFI01000160.1"/>
</dbReference>
<accession>A0A3M2ITE0</accession>
<evidence type="ECO:0000259" key="2">
    <source>
        <dbReference type="Pfam" id="PF02120"/>
    </source>
</evidence>
<feature type="compositionally biased region" description="Low complexity" evidence="1">
    <location>
        <begin position="112"/>
        <end position="121"/>
    </location>
</feature>
<protein>
    <submittedName>
        <fullName evidence="3">Flagellar hook-length control protein FliK</fullName>
    </submittedName>
</protein>
<dbReference type="Pfam" id="PF02120">
    <property type="entry name" value="Flg_hook"/>
    <property type="match status" value="1"/>
</dbReference>
<dbReference type="InterPro" id="IPR021136">
    <property type="entry name" value="Flagellar_hook_control-like_C"/>
</dbReference>